<dbReference type="KEGG" id="mpz:Marpi_2075"/>
<dbReference type="STRING" id="443254.Marpi_2075"/>
<dbReference type="eggNOG" id="COG1573">
    <property type="taxonomic scope" value="Bacteria"/>
</dbReference>
<evidence type="ECO:0000313" key="3">
    <source>
        <dbReference type="Proteomes" id="UP000007161"/>
    </source>
</evidence>
<accession>H2J7F7</accession>
<sequence>MNILTYDGTFQGLLTITYYCFEKRKLPDLILKEGNKGIFGNGNIIKTDFKKAEYVSNFIKRKINNGILKNIFLAYLSEYENIEVDIIKYVNIALKLKKDPINYIEKDYILKIKKVIYKVSNEKHKFIGLLRFRELSNGLYYAPFEPDHNIIILLARHFINRFSNQNWIIHDIKRNLALVYSKGKVDLININISNQYFFKDLENLSKDEIEYQSLWKTYFNSAAITERNNSKLQKQFMPIRYWKYLTEF</sequence>
<proteinExistence type="predicted"/>
<dbReference type="Pfam" id="PF13566">
    <property type="entry name" value="DUF4130"/>
    <property type="match status" value="1"/>
</dbReference>
<dbReference type="InterPro" id="IPR025404">
    <property type="entry name" value="DUF4130"/>
</dbReference>
<organism evidence="2 3">
    <name type="scientific">Marinitoga piezophila (strain DSM 14283 / JCM 11233 / KA3)</name>
    <dbReference type="NCBI Taxonomy" id="443254"/>
    <lineage>
        <taxon>Bacteria</taxon>
        <taxon>Thermotogati</taxon>
        <taxon>Thermotogota</taxon>
        <taxon>Thermotogae</taxon>
        <taxon>Petrotogales</taxon>
        <taxon>Petrotogaceae</taxon>
        <taxon>Marinitoga</taxon>
    </lineage>
</organism>
<reference evidence="2 3" key="1">
    <citation type="journal article" date="2012" name="J. Bacteriol.">
        <title>Complete Genome Sequence of the Thermophilic, Piezophilic, Heterotrophic Bacterium Marinitoga piezophila KA3.</title>
        <authorList>
            <person name="Lucas S."/>
            <person name="Han J."/>
            <person name="Lapidus A."/>
            <person name="Cheng J.F."/>
            <person name="Goodwin L.A."/>
            <person name="Pitluck S."/>
            <person name="Peters L."/>
            <person name="Mikhailova N."/>
            <person name="Teshima H."/>
            <person name="Detter J.C."/>
            <person name="Han C."/>
            <person name="Tapia R."/>
            <person name="Land M."/>
            <person name="Hauser L."/>
            <person name="Kyrpides N.C."/>
            <person name="Ivanova N."/>
            <person name="Pagani I."/>
            <person name="Vannier P."/>
            <person name="Oger P."/>
            <person name="Bartlett D.H."/>
            <person name="Noll K.M."/>
            <person name="Woyke T."/>
            <person name="Jebbar M."/>
        </authorList>
    </citation>
    <scope>NUCLEOTIDE SEQUENCE [LARGE SCALE GENOMIC DNA]</scope>
    <source>
        <strain evidence="3">DSM 14283 / JCM 11233 / KA3</strain>
    </source>
</reference>
<dbReference type="EMBL" id="CP003257">
    <property type="protein sequence ID" value="AEX86450.1"/>
    <property type="molecule type" value="Genomic_DNA"/>
</dbReference>
<dbReference type="AlphaFoldDB" id="H2J7F7"/>
<dbReference type="Proteomes" id="UP000007161">
    <property type="component" value="Chromosome"/>
</dbReference>
<feature type="domain" description="DUF4130" evidence="1">
    <location>
        <begin position="83"/>
        <end position="247"/>
    </location>
</feature>
<gene>
    <name evidence="2" type="ordered locus">Marpi_2075</name>
</gene>
<dbReference type="NCBIfam" id="TIGR03915">
    <property type="entry name" value="SAM_7_link_chp"/>
    <property type="match status" value="1"/>
</dbReference>
<dbReference type="InterPro" id="IPR023875">
    <property type="entry name" value="DNA_repair_put"/>
</dbReference>
<name>H2J7F7_MARPK</name>
<dbReference type="RefSeq" id="WP_014297520.1">
    <property type="nucleotide sequence ID" value="NC_016751.1"/>
</dbReference>
<evidence type="ECO:0000259" key="1">
    <source>
        <dbReference type="Pfam" id="PF13566"/>
    </source>
</evidence>
<dbReference type="OrthoDB" id="5290748at2"/>
<protein>
    <recommendedName>
        <fullName evidence="1">DUF4130 domain-containing protein</fullName>
    </recommendedName>
</protein>
<reference evidence="3" key="2">
    <citation type="submission" date="2012-01" db="EMBL/GenBank/DDBJ databases">
        <title>Complete sequence of chromosome of Marinitoga piezophila KA3.</title>
        <authorList>
            <person name="Lucas S."/>
            <person name="Han J."/>
            <person name="Lapidus A."/>
            <person name="Cheng J.-F."/>
            <person name="Goodwin L."/>
            <person name="Pitluck S."/>
            <person name="Peters L."/>
            <person name="Mikhailova N."/>
            <person name="Teshima H."/>
            <person name="Detter J.C."/>
            <person name="Han C."/>
            <person name="Tapia R."/>
            <person name="Land M."/>
            <person name="Hauser L."/>
            <person name="Kyrpides N."/>
            <person name="Ivanova N."/>
            <person name="Pagani I."/>
            <person name="Jebbar M."/>
            <person name="Vannier P."/>
            <person name="Oger P."/>
            <person name="Cario A."/>
            <person name="Bartlett D."/>
            <person name="Noll K.M."/>
            <person name="Woyke T."/>
        </authorList>
    </citation>
    <scope>NUCLEOTIDE SEQUENCE [LARGE SCALE GENOMIC DNA]</scope>
    <source>
        <strain evidence="3">DSM 14283 / JCM 11233 / KA3</strain>
    </source>
</reference>
<keyword evidence="3" id="KW-1185">Reference proteome</keyword>
<dbReference type="HOGENOM" id="CLU_068835_1_0_0"/>
<evidence type="ECO:0000313" key="2">
    <source>
        <dbReference type="EMBL" id="AEX86450.1"/>
    </source>
</evidence>